<dbReference type="GO" id="GO:0008408">
    <property type="term" value="F:3'-5' exonuclease activity"/>
    <property type="evidence" value="ECO:0007669"/>
    <property type="project" value="TreeGrafter"/>
</dbReference>
<dbReference type="SUPFAM" id="SSF52113">
    <property type="entry name" value="BRCT domain"/>
    <property type="match status" value="1"/>
</dbReference>
<evidence type="ECO:0000256" key="1">
    <source>
        <dbReference type="ARBA" id="ARBA00022839"/>
    </source>
</evidence>
<dbReference type="EMBL" id="LQBK01000041">
    <property type="protein sequence ID" value="KUG51718.1"/>
    <property type="molecule type" value="Genomic_DNA"/>
</dbReference>
<comment type="caution">
    <text evidence="3">The sequence shown here is derived from an EMBL/GenBank/DDBJ whole genome shotgun (WGS) entry which is preliminary data.</text>
</comment>
<organism evidence="3 4">
    <name type="scientific">Kocuria rosea subsp. polaris</name>
    <dbReference type="NCBI Taxonomy" id="136273"/>
    <lineage>
        <taxon>Bacteria</taxon>
        <taxon>Bacillati</taxon>
        <taxon>Actinomycetota</taxon>
        <taxon>Actinomycetes</taxon>
        <taxon>Micrococcales</taxon>
        <taxon>Micrococcaceae</taxon>
        <taxon>Kocuria</taxon>
    </lineage>
</organism>
<dbReference type="InterPro" id="IPR036420">
    <property type="entry name" value="BRCT_dom_sf"/>
</dbReference>
<dbReference type="FunFam" id="3.30.420.10:FF:000045">
    <property type="entry name" value="3'-5' exonuclease DinG"/>
    <property type="match status" value="1"/>
</dbReference>
<dbReference type="SMART" id="SM00479">
    <property type="entry name" value="EXOIII"/>
    <property type="match status" value="1"/>
</dbReference>
<accession>A0A0W8I1Y5</accession>
<dbReference type="Pfam" id="PF00929">
    <property type="entry name" value="RNase_T"/>
    <property type="match status" value="1"/>
</dbReference>
<feature type="domain" description="BRCT" evidence="2">
    <location>
        <begin position="211"/>
        <end position="263"/>
    </location>
</feature>
<gene>
    <name evidence="3" type="ORF">AVL61_15875</name>
</gene>
<evidence type="ECO:0000313" key="4">
    <source>
        <dbReference type="Proteomes" id="UP000053512"/>
    </source>
</evidence>
<dbReference type="GO" id="GO:0003676">
    <property type="term" value="F:nucleic acid binding"/>
    <property type="evidence" value="ECO:0007669"/>
    <property type="project" value="InterPro"/>
</dbReference>
<dbReference type="SUPFAM" id="SSF53098">
    <property type="entry name" value="Ribonuclease H-like"/>
    <property type="match status" value="1"/>
</dbReference>
<keyword evidence="1" id="KW-0540">Nuclease</keyword>
<dbReference type="InterPro" id="IPR036397">
    <property type="entry name" value="RNaseH_sf"/>
</dbReference>
<reference evidence="4" key="1">
    <citation type="submission" date="2015-12" db="EMBL/GenBank/DDBJ databases">
        <authorList>
            <person name="Nair G.R."/>
            <person name="Kaur G."/>
            <person name="Mayilraj S."/>
        </authorList>
    </citation>
    <scope>NUCLEOTIDE SEQUENCE [LARGE SCALE GENOMIC DNA]</scope>
    <source>
        <strain evidence="4">CD08_4</strain>
    </source>
</reference>
<dbReference type="PANTHER" id="PTHR30231">
    <property type="entry name" value="DNA POLYMERASE III SUBUNIT EPSILON"/>
    <property type="match status" value="1"/>
</dbReference>
<keyword evidence="1" id="KW-0378">Hydrolase</keyword>
<dbReference type="Gene3D" id="3.30.420.10">
    <property type="entry name" value="Ribonuclease H-like superfamily/Ribonuclease H"/>
    <property type="match status" value="1"/>
</dbReference>
<name>A0A0W8I1Y5_KOCRO</name>
<dbReference type="PANTHER" id="PTHR30231:SF42">
    <property type="entry name" value="EXONUCLEASE"/>
    <property type="match status" value="1"/>
</dbReference>
<dbReference type="PROSITE" id="PS50172">
    <property type="entry name" value="BRCT"/>
    <property type="match status" value="1"/>
</dbReference>
<dbReference type="CDD" id="cd06130">
    <property type="entry name" value="DNA_pol_III_epsilon_like"/>
    <property type="match status" value="1"/>
</dbReference>
<dbReference type="CDD" id="cd17748">
    <property type="entry name" value="BRCT_DNA_ligase_like"/>
    <property type="match status" value="1"/>
</dbReference>
<keyword evidence="1" id="KW-0269">Exonuclease</keyword>
<protein>
    <recommendedName>
        <fullName evidence="2">BRCT domain-containing protein</fullName>
    </recommendedName>
</protein>
<sequence length="412" mass="44757">MGLSFTAIDFETANAERASVCAVGAVKVRDGRIVDSFTTLVRPPAGCDEFAARNVAIHGITSERVVDAPEWPATYQRLMQFIGADVIVAHNAAFDTSVLLNACGVCDLDWPALKSLCTWQLAKATLTMPSYSLPWVVEHLGLEGFDHHDPVADARASAQVLLTLGDRLGCSTLEELSARAAVSVARTSTEADEATLSALESAPEPLSGTGFANEVVCFTGGLKSMNRKVAREIVAEQGGTTQGSVGKKTTILVTGDFDVRTFKPGAGFSIKLGNAFSLVEAGQALEIITEDDFIARLSLHEEALRQRLTRAGAIRSRTPDHVLEQARRFSCEELGYWAWFRQSLAHPTGRAVGGESCVWCGQEVGSKIHWIYRDRHVCGGDCNDRLKRSAKRQWRKHGLPPAHVVVESLDFY</sequence>
<evidence type="ECO:0000259" key="2">
    <source>
        <dbReference type="PROSITE" id="PS50172"/>
    </source>
</evidence>
<proteinExistence type="predicted"/>
<dbReference type="AlphaFoldDB" id="A0A0W8I1Y5"/>
<dbReference type="GO" id="GO:0005829">
    <property type="term" value="C:cytosol"/>
    <property type="evidence" value="ECO:0007669"/>
    <property type="project" value="TreeGrafter"/>
</dbReference>
<dbReference type="InterPro" id="IPR013520">
    <property type="entry name" value="Ribonucl_H"/>
</dbReference>
<dbReference type="Gene3D" id="3.40.50.10190">
    <property type="entry name" value="BRCT domain"/>
    <property type="match status" value="1"/>
</dbReference>
<dbReference type="InterPro" id="IPR012337">
    <property type="entry name" value="RNaseH-like_sf"/>
</dbReference>
<evidence type="ECO:0000313" key="3">
    <source>
        <dbReference type="EMBL" id="KUG51718.1"/>
    </source>
</evidence>
<dbReference type="Pfam" id="PF00533">
    <property type="entry name" value="BRCT"/>
    <property type="match status" value="1"/>
</dbReference>
<dbReference type="InterPro" id="IPR001357">
    <property type="entry name" value="BRCT_dom"/>
</dbReference>
<dbReference type="Proteomes" id="UP000053512">
    <property type="component" value="Unassembled WGS sequence"/>
</dbReference>